<dbReference type="Pfam" id="PF06781">
    <property type="entry name" value="CrgA"/>
    <property type="match status" value="1"/>
</dbReference>
<protein>
    <submittedName>
        <fullName evidence="6">Unannotated protein</fullName>
    </submittedName>
</protein>
<gene>
    <name evidence="6" type="ORF">UFOPK3610_00747</name>
</gene>
<evidence type="ECO:0000313" key="6">
    <source>
        <dbReference type="EMBL" id="CAB4910329.1"/>
    </source>
</evidence>
<accession>A0A6J7H3Q7</accession>
<keyword evidence="4 5" id="KW-0472">Membrane</keyword>
<organism evidence="6">
    <name type="scientific">freshwater metagenome</name>
    <dbReference type="NCBI Taxonomy" id="449393"/>
    <lineage>
        <taxon>unclassified sequences</taxon>
        <taxon>metagenomes</taxon>
        <taxon>ecological metagenomes</taxon>
    </lineage>
</organism>
<reference evidence="6" key="1">
    <citation type="submission" date="2020-05" db="EMBL/GenBank/DDBJ databases">
        <authorList>
            <person name="Chiriac C."/>
            <person name="Salcher M."/>
            <person name="Ghai R."/>
            <person name="Kavagutti S V."/>
        </authorList>
    </citation>
    <scope>NUCLEOTIDE SEQUENCE</scope>
</reference>
<feature type="transmembrane region" description="Helical" evidence="5">
    <location>
        <begin position="71"/>
        <end position="89"/>
    </location>
</feature>
<evidence type="ECO:0000256" key="5">
    <source>
        <dbReference type="SAM" id="Phobius"/>
    </source>
</evidence>
<dbReference type="HAMAP" id="MF_00631">
    <property type="entry name" value="CrgA"/>
    <property type="match status" value="1"/>
</dbReference>
<evidence type="ECO:0000256" key="4">
    <source>
        <dbReference type="ARBA" id="ARBA00023136"/>
    </source>
</evidence>
<feature type="transmembrane region" description="Helical" evidence="5">
    <location>
        <begin position="29"/>
        <end position="51"/>
    </location>
</feature>
<keyword evidence="3 5" id="KW-1133">Transmembrane helix</keyword>
<proteinExistence type="inferred from homology"/>
<sequence length="92" mass="10084">MPESDKRKKDVYTPPPTKREAVNLDSARWLAPVMVICFVIGLAWIVAFYLAGPSIPFMNAITVAMGSLGNLVNVAIGFAFIIAGFVLATRWR</sequence>
<dbReference type="AlphaFoldDB" id="A0A6J7H3Q7"/>
<keyword evidence="1" id="KW-1003">Cell membrane</keyword>
<evidence type="ECO:0000256" key="1">
    <source>
        <dbReference type="ARBA" id="ARBA00022475"/>
    </source>
</evidence>
<dbReference type="EMBL" id="CAFBMR010000020">
    <property type="protein sequence ID" value="CAB4910329.1"/>
    <property type="molecule type" value="Genomic_DNA"/>
</dbReference>
<keyword evidence="2 5" id="KW-0812">Transmembrane</keyword>
<evidence type="ECO:0000256" key="2">
    <source>
        <dbReference type="ARBA" id="ARBA00022692"/>
    </source>
</evidence>
<dbReference type="InterPro" id="IPR009619">
    <property type="entry name" value="CrgA"/>
</dbReference>
<evidence type="ECO:0000256" key="3">
    <source>
        <dbReference type="ARBA" id="ARBA00022989"/>
    </source>
</evidence>
<name>A0A6J7H3Q7_9ZZZZ</name>